<organism evidence="1 2">
    <name type="scientific">Pyramidobacter piscolens W5455</name>
    <dbReference type="NCBI Taxonomy" id="352165"/>
    <lineage>
        <taxon>Bacteria</taxon>
        <taxon>Thermotogati</taxon>
        <taxon>Synergistota</taxon>
        <taxon>Synergistia</taxon>
        <taxon>Synergistales</taxon>
        <taxon>Dethiosulfovibrionaceae</taxon>
        <taxon>Pyramidobacter</taxon>
    </lineage>
</organism>
<accession>A0ABM9ZTK4</accession>
<evidence type="ECO:0000313" key="1">
    <source>
        <dbReference type="EMBL" id="EFB90254.1"/>
    </source>
</evidence>
<keyword evidence="2" id="KW-1185">Reference proteome</keyword>
<gene>
    <name evidence="1" type="ORF">HMPREF7215_2071</name>
</gene>
<evidence type="ECO:0000313" key="2">
    <source>
        <dbReference type="Proteomes" id="UP000006462"/>
    </source>
</evidence>
<protein>
    <recommendedName>
        <fullName evidence="3">50S ribosomal protein L20</fullName>
    </recommendedName>
</protein>
<evidence type="ECO:0008006" key="3">
    <source>
        <dbReference type="Google" id="ProtNLM"/>
    </source>
</evidence>
<reference evidence="1 2" key="1">
    <citation type="submission" date="2009-12" db="EMBL/GenBank/DDBJ databases">
        <authorList>
            <person name="Shrivastava S."/>
            <person name="Madupu R."/>
            <person name="Durkin A.S."/>
            <person name="Torralba M."/>
            <person name="Methe B."/>
            <person name="Sutton G.G."/>
            <person name="Strausberg R.L."/>
            <person name="Nelson K.E."/>
        </authorList>
    </citation>
    <scope>NUCLEOTIDE SEQUENCE [LARGE SCALE GENOMIC DNA]</scope>
    <source>
        <strain evidence="1 2">W5455</strain>
    </source>
</reference>
<proteinExistence type="predicted"/>
<name>A0ABM9ZTK4_9BACT</name>
<dbReference type="Proteomes" id="UP000006462">
    <property type="component" value="Unassembled WGS sequence"/>
</dbReference>
<comment type="caution">
    <text evidence="1">The sequence shown here is derived from an EMBL/GenBank/DDBJ whole genome shotgun (WGS) entry which is preliminary data.</text>
</comment>
<dbReference type="EMBL" id="ADFP01000087">
    <property type="protein sequence ID" value="EFB90254.1"/>
    <property type="molecule type" value="Genomic_DNA"/>
</dbReference>
<sequence>MKKLIENAALARTRGASFRRAFGALKRAKRLRFFNENQV</sequence>